<accession>A0A2A4FPX0</accession>
<dbReference type="EMBL" id="NWUF01000048">
    <property type="protein sequence ID" value="PCE39750.1"/>
    <property type="molecule type" value="Genomic_DNA"/>
</dbReference>
<dbReference type="Proteomes" id="UP000218934">
    <property type="component" value="Unassembled WGS sequence"/>
</dbReference>
<protein>
    <submittedName>
        <fullName evidence="1">Uncharacterized protein</fullName>
    </submittedName>
</protein>
<proteinExistence type="predicted"/>
<evidence type="ECO:0000313" key="1">
    <source>
        <dbReference type="EMBL" id="PCE39750.1"/>
    </source>
</evidence>
<name>A0A2A4FPX0_9SPHN</name>
<sequence length="202" mass="22316">MPATSVIEALRRGETVSQADRFRAAEVSFRAGEIFEPGRYLSDAALAATDLSPREQRQALHGASMAAMVDRALLNTPASPWNWARRSALQLAAGDLPRARASLETSLLLGRVVPRLTVPRLRIMLQLKQRYPQSDLDAVMAEQIRIAARSEPGALARFANRGAAEGITQRVLANDFVLYQAYMKDLLYVRSIEKSEQKPGAR</sequence>
<comment type="caution">
    <text evidence="1">The sequence shown here is derived from an EMBL/GenBank/DDBJ whole genome shotgun (WGS) entry which is preliminary data.</text>
</comment>
<reference evidence="1 2" key="1">
    <citation type="submission" date="2017-09" db="EMBL/GenBank/DDBJ databases">
        <title>The Catabolism of 3,6-Dichlorosalicylic acid is Initiated by the Cytochrome P450 Monooxygenase DsmABC in Rhizorhabdus dicambivorans Ndbn-20.</title>
        <authorList>
            <person name="Na L."/>
        </authorList>
    </citation>
    <scope>NUCLEOTIDE SEQUENCE [LARGE SCALE GENOMIC DNA]</scope>
    <source>
        <strain evidence="1 2">Ndbn-20m</strain>
    </source>
</reference>
<dbReference type="AlphaFoldDB" id="A0A2A4FPX0"/>
<keyword evidence="2" id="KW-1185">Reference proteome</keyword>
<gene>
    <name evidence="1" type="ORF">COO09_23930</name>
</gene>
<evidence type="ECO:0000313" key="2">
    <source>
        <dbReference type="Proteomes" id="UP000218934"/>
    </source>
</evidence>
<organism evidence="1 2">
    <name type="scientific">Rhizorhabdus dicambivorans</name>
    <dbReference type="NCBI Taxonomy" id="1850238"/>
    <lineage>
        <taxon>Bacteria</taxon>
        <taxon>Pseudomonadati</taxon>
        <taxon>Pseudomonadota</taxon>
        <taxon>Alphaproteobacteria</taxon>
        <taxon>Sphingomonadales</taxon>
        <taxon>Sphingomonadaceae</taxon>
        <taxon>Rhizorhabdus</taxon>
    </lineage>
</organism>